<organism evidence="1 2">
    <name type="scientific">Adineta ricciae</name>
    <name type="common">Rotifer</name>
    <dbReference type="NCBI Taxonomy" id="249248"/>
    <lineage>
        <taxon>Eukaryota</taxon>
        <taxon>Metazoa</taxon>
        <taxon>Spiralia</taxon>
        <taxon>Gnathifera</taxon>
        <taxon>Rotifera</taxon>
        <taxon>Eurotatoria</taxon>
        <taxon>Bdelloidea</taxon>
        <taxon>Adinetida</taxon>
        <taxon>Adinetidae</taxon>
        <taxon>Adineta</taxon>
    </lineage>
</organism>
<comment type="caution">
    <text evidence="1">The sequence shown here is derived from an EMBL/GenBank/DDBJ whole genome shotgun (WGS) entry which is preliminary data.</text>
</comment>
<proteinExistence type="predicted"/>
<gene>
    <name evidence="1" type="ORF">XAT740_LOCUS62132</name>
</gene>
<evidence type="ECO:0000313" key="1">
    <source>
        <dbReference type="EMBL" id="CAF1686776.1"/>
    </source>
</evidence>
<sequence length="73" mass="8425">ESTDGCFPSCDGMSRGQKFSRLLQYLEKCTRGDFYLDVVHCAVDRIKMVEIYLRFLSSKECYYNLDGCVYDAA</sequence>
<accession>A0A816HJT8</accession>
<dbReference type="EMBL" id="CAJNOR010017106">
    <property type="protein sequence ID" value="CAF1686776.1"/>
    <property type="molecule type" value="Genomic_DNA"/>
</dbReference>
<reference evidence="1" key="1">
    <citation type="submission" date="2021-02" db="EMBL/GenBank/DDBJ databases">
        <authorList>
            <person name="Nowell W R."/>
        </authorList>
    </citation>
    <scope>NUCLEOTIDE SEQUENCE</scope>
</reference>
<keyword evidence="2" id="KW-1185">Reference proteome</keyword>
<protein>
    <submittedName>
        <fullName evidence="1">Uncharacterized protein</fullName>
    </submittedName>
</protein>
<dbReference type="Proteomes" id="UP000663828">
    <property type="component" value="Unassembled WGS sequence"/>
</dbReference>
<evidence type="ECO:0000313" key="2">
    <source>
        <dbReference type="Proteomes" id="UP000663828"/>
    </source>
</evidence>
<dbReference type="AlphaFoldDB" id="A0A816HJT8"/>
<feature type="non-terminal residue" evidence="1">
    <location>
        <position position="1"/>
    </location>
</feature>
<name>A0A816HJT8_ADIRI</name>